<feature type="compositionally biased region" description="Polar residues" evidence="9">
    <location>
        <begin position="730"/>
        <end position="739"/>
    </location>
</feature>
<dbReference type="SUPFAM" id="SSF53098">
    <property type="entry name" value="Ribonuclease H-like"/>
    <property type="match status" value="1"/>
</dbReference>
<feature type="compositionally biased region" description="Basic and acidic residues" evidence="9">
    <location>
        <begin position="712"/>
        <end position="721"/>
    </location>
</feature>
<feature type="compositionally biased region" description="Basic and acidic residues" evidence="9">
    <location>
        <begin position="756"/>
        <end position="778"/>
    </location>
</feature>
<dbReference type="GO" id="GO:0071037">
    <property type="term" value="P:nuclear polyadenylation-dependent snRNA catabolic process"/>
    <property type="evidence" value="ECO:0007669"/>
    <property type="project" value="TreeGrafter"/>
</dbReference>
<dbReference type="Proteomes" id="UP001310890">
    <property type="component" value="Unassembled WGS sequence"/>
</dbReference>
<evidence type="ECO:0000313" key="11">
    <source>
        <dbReference type="EMBL" id="KAK5113514.1"/>
    </source>
</evidence>
<dbReference type="SMART" id="SM00474">
    <property type="entry name" value="35EXOc"/>
    <property type="match status" value="1"/>
</dbReference>
<keyword evidence="5" id="KW-0271">Exosome</keyword>
<organism evidence="11 12">
    <name type="scientific">Meristemomyces frigidus</name>
    <dbReference type="NCBI Taxonomy" id="1508187"/>
    <lineage>
        <taxon>Eukaryota</taxon>
        <taxon>Fungi</taxon>
        <taxon>Dikarya</taxon>
        <taxon>Ascomycota</taxon>
        <taxon>Pezizomycotina</taxon>
        <taxon>Dothideomycetes</taxon>
        <taxon>Dothideomycetidae</taxon>
        <taxon>Mycosphaerellales</taxon>
        <taxon>Teratosphaeriaceae</taxon>
        <taxon>Meristemomyces</taxon>
    </lineage>
</organism>
<evidence type="ECO:0000313" key="12">
    <source>
        <dbReference type="Proteomes" id="UP001310890"/>
    </source>
</evidence>
<dbReference type="InterPro" id="IPR012337">
    <property type="entry name" value="RNaseH-like_sf"/>
</dbReference>
<comment type="similarity">
    <text evidence="8">Belongs to the exosome component 10/RRP6 family.</text>
</comment>
<feature type="region of interest" description="Disordered" evidence="9">
    <location>
        <begin position="712"/>
        <end position="799"/>
    </location>
</feature>
<sequence>MDDVPALQQAITSSLVSTTRTTAQLASEDLPFHRTVSNTLNTTLDRQNARLLTLAERLLGSASQTNETVRPALRGLSDVEGIDSNWRAVVDVLDSLLERADTALDEFTGAVRRLSPGAVEQAGKVAERASVVRPGRIAAGLRSQEIEKPQLKFEHVPANDEAGAFLPMLDIKPHATRKLEERKEGEHPYQQEIENYTYPEEIYVHAEPTMYHPFDTTTATFVDTEAAMYEMLEELKEAKEIAIDLEHHDQRSYIGIVSLMQISTRHKDWIIDTLKPWRRKLNCLNEVFTDPRIIKVLHGAYMDVVWLQRDLGLYLVGLFDTHYACRALGYTGGSLAFLLKKFANVDAQKQYQMADWRIRPLPRELLDYARSDTHYLLYIFDNMRNELIQRSDLTKPNREGDKLWDVLQRSSETALQTYEHPIYDFELGQGPAGWYKMLARTPALLSKEQFSVFRAVHRWRDNVAREQDDSVHYVMPNHQVFSIAKASPSSKAEVFNAAHPASQTLRLRIDELLAAILKAKKNAEEGPEMMELLNKIEPQLARKIKFTETPSHVVAAFVPKASASASGDNAQSGSTLPLRSATSAFWGSAMQSKAPQQVRDMSSAPGVSLTVLLPPLTAEIFAEEAVVESSPVQVLGTAEPDPLPAETMPAEDETFVLKQLGKKRKRVVGSTHTLAGNAADGMAANNDTVALDQDPEVERLAAKAARKQARKDARRAAKLADEGDMDIDTSGHTNGTNADQEMFDYNTAPSMLNPPRESREAMRERRKRVVDPYKKSSDVPKPLGRVQRERAGRSMTYQS</sequence>
<dbReference type="GO" id="GO:0005730">
    <property type="term" value="C:nucleolus"/>
    <property type="evidence" value="ECO:0007669"/>
    <property type="project" value="TreeGrafter"/>
</dbReference>
<dbReference type="InterPro" id="IPR010997">
    <property type="entry name" value="HRDC-like_sf"/>
</dbReference>
<dbReference type="CDD" id="cd06147">
    <property type="entry name" value="Rrp6p_like_exo"/>
    <property type="match status" value="1"/>
</dbReference>
<dbReference type="GO" id="GO:0071044">
    <property type="term" value="P:histone mRNA catabolic process"/>
    <property type="evidence" value="ECO:0007669"/>
    <property type="project" value="TreeGrafter"/>
</dbReference>
<dbReference type="GO" id="GO:0000166">
    <property type="term" value="F:nucleotide binding"/>
    <property type="evidence" value="ECO:0007669"/>
    <property type="project" value="InterPro"/>
</dbReference>
<evidence type="ECO:0000256" key="8">
    <source>
        <dbReference type="ARBA" id="ARBA00043957"/>
    </source>
</evidence>
<dbReference type="GO" id="GO:0071036">
    <property type="term" value="P:nuclear polyadenylation-dependent snoRNA catabolic process"/>
    <property type="evidence" value="ECO:0007669"/>
    <property type="project" value="TreeGrafter"/>
</dbReference>
<dbReference type="FunFam" id="1.10.150.80:FF:000001">
    <property type="entry name" value="Putative exosome component 10"/>
    <property type="match status" value="1"/>
</dbReference>
<dbReference type="GO" id="GO:0071040">
    <property type="term" value="P:nuclear polyadenylation-dependent antisense transcript catabolic process"/>
    <property type="evidence" value="ECO:0007669"/>
    <property type="project" value="TreeGrafter"/>
</dbReference>
<dbReference type="InterPro" id="IPR002562">
    <property type="entry name" value="3'-5'_exonuclease_dom"/>
</dbReference>
<dbReference type="InterPro" id="IPR012588">
    <property type="entry name" value="Exosome-assoc_fac_Rrp6_N"/>
</dbReference>
<dbReference type="PANTHER" id="PTHR12124:SF47">
    <property type="entry name" value="EXOSOME COMPONENT 10"/>
    <property type="match status" value="1"/>
</dbReference>
<comment type="subcellular location">
    <subcellularLocation>
        <location evidence="1">Nucleus</location>
    </subcellularLocation>
</comment>
<dbReference type="InterPro" id="IPR002121">
    <property type="entry name" value="HRDC_dom"/>
</dbReference>
<evidence type="ECO:0000256" key="5">
    <source>
        <dbReference type="ARBA" id="ARBA00022835"/>
    </source>
</evidence>
<keyword evidence="4" id="KW-0378">Hydrolase</keyword>
<dbReference type="InterPro" id="IPR036397">
    <property type="entry name" value="RNaseH_sf"/>
</dbReference>
<dbReference type="Pfam" id="PF08066">
    <property type="entry name" value="PMC2NT"/>
    <property type="match status" value="1"/>
</dbReference>
<keyword evidence="6" id="KW-0269">Exonuclease</keyword>
<dbReference type="InterPro" id="IPR044876">
    <property type="entry name" value="HRDC_dom_sf"/>
</dbReference>
<protein>
    <recommendedName>
        <fullName evidence="10">HRDC domain-containing protein</fullName>
    </recommendedName>
</protein>
<evidence type="ECO:0000256" key="2">
    <source>
        <dbReference type="ARBA" id="ARBA00022552"/>
    </source>
</evidence>
<feature type="domain" description="HRDC" evidence="10">
    <location>
        <begin position="446"/>
        <end position="526"/>
    </location>
</feature>
<dbReference type="Gene3D" id="1.10.150.80">
    <property type="entry name" value="HRDC domain"/>
    <property type="match status" value="1"/>
</dbReference>
<evidence type="ECO:0000256" key="4">
    <source>
        <dbReference type="ARBA" id="ARBA00022801"/>
    </source>
</evidence>
<dbReference type="FunFam" id="3.30.420.10:FF:000059">
    <property type="entry name" value="Exosome complex exonuclease Rrp6"/>
    <property type="match status" value="1"/>
</dbReference>
<evidence type="ECO:0000256" key="9">
    <source>
        <dbReference type="SAM" id="MobiDB-lite"/>
    </source>
</evidence>
<dbReference type="PROSITE" id="PS50967">
    <property type="entry name" value="HRDC"/>
    <property type="match status" value="1"/>
</dbReference>
<dbReference type="AlphaFoldDB" id="A0AAN7TIT2"/>
<dbReference type="GO" id="GO:0000175">
    <property type="term" value="F:3'-5'-RNA exonuclease activity"/>
    <property type="evidence" value="ECO:0007669"/>
    <property type="project" value="InterPro"/>
</dbReference>
<evidence type="ECO:0000256" key="6">
    <source>
        <dbReference type="ARBA" id="ARBA00022839"/>
    </source>
</evidence>
<dbReference type="EMBL" id="JAVRRL010000023">
    <property type="protein sequence ID" value="KAK5113514.1"/>
    <property type="molecule type" value="Genomic_DNA"/>
</dbReference>
<dbReference type="Pfam" id="PF00570">
    <property type="entry name" value="HRDC"/>
    <property type="match status" value="1"/>
</dbReference>
<dbReference type="GO" id="GO:0071051">
    <property type="term" value="P:poly(A)-dependent snoRNA 3'-end processing"/>
    <property type="evidence" value="ECO:0007669"/>
    <property type="project" value="TreeGrafter"/>
</dbReference>
<accession>A0AAN7TIT2</accession>
<dbReference type="SUPFAM" id="SSF47819">
    <property type="entry name" value="HRDC-like"/>
    <property type="match status" value="1"/>
</dbReference>
<proteinExistence type="inferred from homology"/>
<dbReference type="GO" id="GO:0071039">
    <property type="term" value="P:nuclear polyadenylation-dependent CUT catabolic process"/>
    <property type="evidence" value="ECO:0007669"/>
    <property type="project" value="TreeGrafter"/>
</dbReference>
<evidence type="ECO:0000259" key="10">
    <source>
        <dbReference type="PROSITE" id="PS50967"/>
    </source>
</evidence>
<keyword evidence="7" id="KW-0539">Nucleus</keyword>
<dbReference type="GO" id="GO:0071038">
    <property type="term" value="P:TRAMP-dependent tRNA surveillance pathway"/>
    <property type="evidence" value="ECO:0007669"/>
    <property type="project" value="TreeGrafter"/>
</dbReference>
<reference evidence="11" key="1">
    <citation type="submission" date="2023-08" db="EMBL/GenBank/DDBJ databases">
        <title>Black Yeasts Isolated from many extreme environments.</title>
        <authorList>
            <person name="Coleine C."/>
            <person name="Stajich J.E."/>
            <person name="Selbmann L."/>
        </authorList>
    </citation>
    <scope>NUCLEOTIDE SEQUENCE</scope>
    <source>
        <strain evidence="11">CCFEE 5401</strain>
    </source>
</reference>
<name>A0AAN7TIT2_9PEZI</name>
<dbReference type="Pfam" id="PF01612">
    <property type="entry name" value="DNA_pol_A_exo1"/>
    <property type="match status" value="1"/>
</dbReference>
<dbReference type="PANTHER" id="PTHR12124">
    <property type="entry name" value="POLYMYOSITIS/SCLERODERMA AUTOANTIGEN-RELATED"/>
    <property type="match status" value="1"/>
</dbReference>
<evidence type="ECO:0000256" key="1">
    <source>
        <dbReference type="ARBA" id="ARBA00004123"/>
    </source>
</evidence>
<dbReference type="GO" id="GO:0003727">
    <property type="term" value="F:single-stranded RNA binding"/>
    <property type="evidence" value="ECO:0007669"/>
    <property type="project" value="TreeGrafter"/>
</dbReference>
<dbReference type="GO" id="GO:0000467">
    <property type="term" value="P:exonucleolytic trimming to generate mature 3'-end of 5.8S rRNA from tricistronic rRNA transcript (SSU-rRNA, 5.8S rRNA, LSU-rRNA)"/>
    <property type="evidence" value="ECO:0007669"/>
    <property type="project" value="InterPro"/>
</dbReference>
<keyword evidence="2" id="KW-0698">rRNA processing</keyword>
<dbReference type="InterPro" id="IPR045092">
    <property type="entry name" value="Rrp6-like"/>
</dbReference>
<dbReference type="Gene3D" id="3.30.420.10">
    <property type="entry name" value="Ribonuclease H-like superfamily/Ribonuclease H"/>
    <property type="match status" value="1"/>
</dbReference>
<evidence type="ECO:0000256" key="3">
    <source>
        <dbReference type="ARBA" id="ARBA00022722"/>
    </source>
</evidence>
<gene>
    <name evidence="11" type="ORF">LTR62_003383</name>
</gene>
<dbReference type="InterPro" id="IPR049559">
    <property type="entry name" value="Rrp6p-like_exo"/>
</dbReference>
<comment type="caution">
    <text evidence="11">The sequence shown here is derived from an EMBL/GenBank/DDBJ whole genome shotgun (WGS) entry which is preliminary data.</text>
</comment>
<dbReference type="GO" id="GO:0000176">
    <property type="term" value="C:nuclear exosome (RNase complex)"/>
    <property type="evidence" value="ECO:0007669"/>
    <property type="project" value="InterPro"/>
</dbReference>
<keyword evidence="3" id="KW-0540">Nuclease</keyword>
<dbReference type="GO" id="GO:0071035">
    <property type="term" value="P:nuclear polyadenylation-dependent rRNA catabolic process"/>
    <property type="evidence" value="ECO:0007669"/>
    <property type="project" value="TreeGrafter"/>
</dbReference>
<evidence type="ECO:0000256" key="7">
    <source>
        <dbReference type="ARBA" id="ARBA00023242"/>
    </source>
</evidence>